<name>A0A1H4WTI2_9FLAO</name>
<dbReference type="AlphaFoldDB" id="A0A1H4WTI2"/>
<gene>
    <name evidence="1" type="ORF">SAMN05192540_4007</name>
</gene>
<dbReference type="OrthoDB" id="962665at2"/>
<protein>
    <recommendedName>
        <fullName evidence="3">HNH endonuclease</fullName>
    </recommendedName>
</protein>
<proteinExistence type="predicted"/>
<sequence length="241" mass="27803">MNKEIPEKILELIKKITNKRALIVINHIIKNGQITTEELEKEYGYNHPPRAARDVREAGIPLITLRVKSSDGRTIAAYKFGDFETARLDRVKGRISWPKGFKQELVHNYGSVCMISGAKLEPRALQIDHRIPYQIAGDDAKIKELDVNDFMLLSGTSNRAKSWSCEHCENWKKTQDLEVCKSCYWAFPENYSHVAMKQIRQLDITWQNAEVKEYDILKEESTKAGEPLPKYVKEILKNRGK</sequence>
<dbReference type="RefSeq" id="WP_074674862.1">
    <property type="nucleotide sequence ID" value="NZ_FNTB01000002.1"/>
</dbReference>
<organism evidence="1 2">
    <name type="scientific">Maribacter dokdonensis</name>
    <dbReference type="NCBI Taxonomy" id="320912"/>
    <lineage>
        <taxon>Bacteria</taxon>
        <taxon>Pseudomonadati</taxon>
        <taxon>Bacteroidota</taxon>
        <taxon>Flavobacteriia</taxon>
        <taxon>Flavobacteriales</taxon>
        <taxon>Flavobacteriaceae</taxon>
        <taxon>Maribacter</taxon>
    </lineage>
</organism>
<evidence type="ECO:0008006" key="3">
    <source>
        <dbReference type="Google" id="ProtNLM"/>
    </source>
</evidence>
<reference evidence="1 2" key="1">
    <citation type="submission" date="2016-10" db="EMBL/GenBank/DDBJ databases">
        <authorList>
            <person name="de Groot N.N."/>
        </authorList>
    </citation>
    <scope>NUCLEOTIDE SEQUENCE [LARGE SCALE GENOMIC DNA]</scope>
    <source>
        <strain evidence="1 2">MAR_2009_71</strain>
    </source>
</reference>
<evidence type="ECO:0000313" key="2">
    <source>
        <dbReference type="Proteomes" id="UP000183038"/>
    </source>
</evidence>
<accession>A0A1H4WTI2</accession>
<evidence type="ECO:0000313" key="1">
    <source>
        <dbReference type="EMBL" id="SEC96535.1"/>
    </source>
</evidence>
<dbReference type="Proteomes" id="UP000183038">
    <property type="component" value="Unassembled WGS sequence"/>
</dbReference>
<dbReference type="EMBL" id="FNTB01000002">
    <property type="protein sequence ID" value="SEC96535.1"/>
    <property type="molecule type" value="Genomic_DNA"/>
</dbReference>